<dbReference type="Proteomes" id="UP000663852">
    <property type="component" value="Unassembled WGS sequence"/>
</dbReference>
<proteinExistence type="predicted"/>
<dbReference type="Proteomes" id="UP000663828">
    <property type="component" value="Unassembled WGS sequence"/>
</dbReference>
<comment type="caution">
    <text evidence="2">The sequence shown here is derived from an EMBL/GenBank/DDBJ whole genome shotgun (WGS) entry which is preliminary data.</text>
</comment>
<evidence type="ECO:0000313" key="1">
    <source>
        <dbReference type="EMBL" id="CAF1544054.1"/>
    </source>
</evidence>
<evidence type="ECO:0000313" key="3">
    <source>
        <dbReference type="Proteomes" id="UP000663828"/>
    </source>
</evidence>
<accession>A0A815WNQ1</accession>
<protein>
    <submittedName>
        <fullName evidence="2">Uncharacterized protein</fullName>
    </submittedName>
</protein>
<dbReference type="EMBL" id="CAJNOR010005079">
    <property type="protein sequence ID" value="CAF1544054.1"/>
    <property type="molecule type" value="Genomic_DNA"/>
</dbReference>
<keyword evidence="3" id="KW-1185">Reference proteome</keyword>
<organism evidence="2 4">
    <name type="scientific">Adineta ricciae</name>
    <name type="common">Rotifer</name>
    <dbReference type="NCBI Taxonomy" id="249248"/>
    <lineage>
        <taxon>Eukaryota</taxon>
        <taxon>Metazoa</taxon>
        <taxon>Spiralia</taxon>
        <taxon>Gnathifera</taxon>
        <taxon>Rotifera</taxon>
        <taxon>Eurotatoria</taxon>
        <taxon>Bdelloidea</taxon>
        <taxon>Adinetida</taxon>
        <taxon>Adinetidae</taxon>
        <taxon>Adineta</taxon>
    </lineage>
</organism>
<dbReference type="EMBL" id="CAJNOJ010001145">
    <property type="protein sequence ID" value="CAF1544212.1"/>
    <property type="molecule type" value="Genomic_DNA"/>
</dbReference>
<gene>
    <name evidence="2" type="ORF">EDS130_LOCUS45540</name>
    <name evidence="1" type="ORF">XAT740_LOCUS42392</name>
</gene>
<name>A0A815WNQ1_ADIRI</name>
<reference evidence="2" key="1">
    <citation type="submission" date="2021-02" db="EMBL/GenBank/DDBJ databases">
        <authorList>
            <person name="Nowell W R."/>
        </authorList>
    </citation>
    <scope>NUCLEOTIDE SEQUENCE</scope>
</reference>
<dbReference type="AlphaFoldDB" id="A0A815WNQ1"/>
<sequence length="115" mass="14195">MSYQPNSYKFYVEYQEFATTGTTKELYCNGRLCAKCGKCRDWYYTDTASWKWVQNCISWDMDDWVRFDKDEYYKYFIRREGATCSRLRYLRVYHYSPYSGFFRHCLCDDNCQRSF</sequence>
<dbReference type="OrthoDB" id="10062904at2759"/>
<evidence type="ECO:0000313" key="4">
    <source>
        <dbReference type="Proteomes" id="UP000663852"/>
    </source>
</evidence>
<evidence type="ECO:0000313" key="2">
    <source>
        <dbReference type="EMBL" id="CAF1544212.1"/>
    </source>
</evidence>